<keyword evidence="4" id="KW-0560">Oxidoreductase</keyword>
<evidence type="ECO:0000313" key="11">
    <source>
        <dbReference type="EMBL" id="SHH35559.1"/>
    </source>
</evidence>
<dbReference type="PANTHER" id="PTHR10578:SF107">
    <property type="entry name" value="2-HYDROXYACID OXIDASE 1"/>
    <property type="match status" value="1"/>
</dbReference>
<name>A0A1M5SAP9_9FIRM</name>
<evidence type="ECO:0000256" key="2">
    <source>
        <dbReference type="ARBA" id="ARBA00022630"/>
    </source>
</evidence>
<evidence type="ECO:0000259" key="10">
    <source>
        <dbReference type="PROSITE" id="PS51349"/>
    </source>
</evidence>
<sequence>MDLKEVQSVAREKMKGYCRVCPVCNGVACAGEVPGMGGSLTGSSFKINVEDLNKVKLKLKTIHDAKNPNLNFKFFDTNLDFPIITAPITGSVFNMGGALTEREYVDSAVNGSISSGTIAMIGDSADLTMYEEGINILKEVNGKGVPIIKPRENPSVIQNVKKAEKINPIAVGMDIDGAGLVTMALKGQPVGPKTIEELKEIVSSTNLPFILKGIMTPEEAKLAVEIGAKAIVVSNHGGRILDHTQSTARVLPEIKEAVDGQIMILVDGGIRSGVDVFKMLALGADGVLIGRPIVIGAFGGYKEGVSLVLNNMKNELYQAMILTGCKDLASIDRSKISVEW</sequence>
<keyword evidence="12" id="KW-1185">Reference proteome</keyword>
<dbReference type="STRING" id="1123281.SAMN02745180_00119"/>
<dbReference type="Pfam" id="PF01070">
    <property type="entry name" value="FMN_dh"/>
    <property type="match status" value="1"/>
</dbReference>
<evidence type="ECO:0000256" key="4">
    <source>
        <dbReference type="ARBA" id="ARBA00023002"/>
    </source>
</evidence>
<evidence type="ECO:0000256" key="5">
    <source>
        <dbReference type="ARBA" id="ARBA00024042"/>
    </source>
</evidence>
<evidence type="ECO:0000256" key="1">
    <source>
        <dbReference type="ARBA" id="ARBA00001917"/>
    </source>
</evidence>
<feature type="domain" description="FMN hydroxy acid dehydrogenase" evidence="10">
    <location>
        <begin position="37"/>
        <end position="340"/>
    </location>
</feature>
<dbReference type="PIRSF" id="PIRSF000138">
    <property type="entry name" value="Al-hdrx_acd_dh"/>
    <property type="match status" value="1"/>
</dbReference>
<dbReference type="InterPro" id="IPR000262">
    <property type="entry name" value="FMN-dep_DH"/>
</dbReference>
<feature type="binding site" evidence="9">
    <location>
        <position position="212"/>
    </location>
    <ligand>
        <name>FMN</name>
        <dbReference type="ChEBI" id="CHEBI:58210"/>
    </ligand>
</feature>
<keyword evidence="2 9" id="KW-0285">Flavoprotein</keyword>
<dbReference type="RefSeq" id="WP_072742594.1">
    <property type="nucleotide sequence ID" value="NZ_FQXR01000002.1"/>
</dbReference>
<dbReference type="EMBL" id="FQXR01000002">
    <property type="protein sequence ID" value="SHH35559.1"/>
    <property type="molecule type" value="Genomic_DNA"/>
</dbReference>
<protein>
    <recommendedName>
        <fullName evidence="6">L-lactate oxidase</fullName>
    </recommendedName>
</protein>
<dbReference type="PANTHER" id="PTHR10578">
    <property type="entry name" value="S -2-HYDROXY-ACID OXIDASE-RELATED"/>
    <property type="match status" value="1"/>
</dbReference>
<dbReference type="AlphaFoldDB" id="A0A1M5SAP9"/>
<comment type="cofactor">
    <cofactor evidence="1">
        <name>FMN</name>
        <dbReference type="ChEBI" id="CHEBI:58210"/>
    </cofactor>
</comment>
<dbReference type="InterPro" id="IPR037396">
    <property type="entry name" value="FMN_HAD"/>
</dbReference>
<dbReference type="GO" id="GO:0016853">
    <property type="term" value="F:isomerase activity"/>
    <property type="evidence" value="ECO:0007669"/>
    <property type="project" value="UniProtKB-KW"/>
</dbReference>
<dbReference type="OrthoDB" id="9770452at2"/>
<organism evidence="11 12">
    <name type="scientific">Sporanaerobacter acetigenes DSM 13106</name>
    <dbReference type="NCBI Taxonomy" id="1123281"/>
    <lineage>
        <taxon>Bacteria</taxon>
        <taxon>Bacillati</taxon>
        <taxon>Bacillota</taxon>
        <taxon>Tissierellia</taxon>
        <taxon>Tissierellales</taxon>
        <taxon>Sporanaerobacteraceae</taxon>
        <taxon>Sporanaerobacter</taxon>
    </lineage>
</organism>
<dbReference type="Gene3D" id="3.20.20.70">
    <property type="entry name" value="Aldolase class I"/>
    <property type="match status" value="1"/>
</dbReference>
<dbReference type="InterPro" id="IPR013785">
    <property type="entry name" value="Aldolase_TIM"/>
</dbReference>
<reference evidence="11 12" key="1">
    <citation type="submission" date="2016-11" db="EMBL/GenBank/DDBJ databases">
        <authorList>
            <person name="Jaros S."/>
            <person name="Januszkiewicz K."/>
            <person name="Wedrychowicz H."/>
        </authorList>
    </citation>
    <scope>NUCLEOTIDE SEQUENCE [LARGE SCALE GENOMIC DNA]</scope>
    <source>
        <strain evidence="11 12">DSM 13106</strain>
    </source>
</reference>
<evidence type="ECO:0000256" key="7">
    <source>
        <dbReference type="ARBA" id="ARBA00048754"/>
    </source>
</evidence>
<dbReference type="GO" id="GO:0010181">
    <property type="term" value="F:FMN binding"/>
    <property type="evidence" value="ECO:0007669"/>
    <property type="project" value="InterPro"/>
</dbReference>
<feature type="binding site" evidence="9">
    <location>
        <position position="236"/>
    </location>
    <ligand>
        <name>FMN</name>
        <dbReference type="ChEBI" id="CHEBI:58210"/>
    </ligand>
</feature>
<dbReference type="GO" id="GO:0016491">
    <property type="term" value="F:oxidoreductase activity"/>
    <property type="evidence" value="ECO:0007669"/>
    <property type="project" value="UniProtKB-KW"/>
</dbReference>
<dbReference type="CDD" id="cd02809">
    <property type="entry name" value="alpha_hydroxyacid_oxid_FMN"/>
    <property type="match status" value="1"/>
</dbReference>
<evidence type="ECO:0000313" key="12">
    <source>
        <dbReference type="Proteomes" id="UP000184389"/>
    </source>
</evidence>
<dbReference type="PROSITE" id="PS51349">
    <property type="entry name" value="FMN_HYDROXY_ACID_DH_2"/>
    <property type="match status" value="1"/>
</dbReference>
<evidence type="ECO:0000256" key="8">
    <source>
        <dbReference type="PIRSR" id="PIRSR000138-1"/>
    </source>
</evidence>
<comment type="similarity">
    <text evidence="5">Belongs to the FMN-dependent alpha-hydroxy acid dehydrogenase family.</text>
</comment>
<accession>A0A1M5SAP9</accession>
<keyword evidence="11" id="KW-0413">Isomerase</keyword>
<feature type="binding site" evidence="9">
    <location>
        <begin position="267"/>
        <end position="271"/>
    </location>
    <ligand>
        <name>FMN</name>
        <dbReference type="ChEBI" id="CHEBI:58210"/>
    </ligand>
</feature>
<evidence type="ECO:0000256" key="9">
    <source>
        <dbReference type="PIRSR" id="PIRSR000138-2"/>
    </source>
</evidence>
<feature type="active site" description="Proton acceptor" evidence="8">
    <location>
        <position position="236"/>
    </location>
</feature>
<proteinExistence type="inferred from homology"/>
<feature type="binding site" evidence="9">
    <location>
        <position position="239"/>
    </location>
    <ligand>
        <name>glyoxylate</name>
        <dbReference type="ChEBI" id="CHEBI:36655"/>
    </ligand>
</feature>
<feature type="binding site" evidence="9">
    <location>
        <position position="234"/>
    </location>
    <ligand>
        <name>FMN</name>
        <dbReference type="ChEBI" id="CHEBI:58210"/>
    </ligand>
</feature>
<evidence type="ECO:0000256" key="6">
    <source>
        <dbReference type="ARBA" id="ARBA00029513"/>
    </source>
</evidence>
<gene>
    <name evidence="11" type="ORF">SAMN02745180_00119</name>
</gene>
<dbReference type="Proteomes" id="UP000184389">
    <property type="component" value="Unassembled WGS sequence"/>
</dbReference>
<comment type="catalytic activity">
    <reaction evidence="7">
        <text>(S)-lactate + O2 = pyruvate + H2O2</text>
        <dbReference type="Rhea" id="RHEA:55868"/>
        <dbReference type="ChEBI" id="CHEBI:15361"/>
        <dbReference type="ChEBI" id="CHEBI:15379"/>
        <dbReference type="ChEBI" id="CHEBI:16240"/>
        <dbReference type="ChEBI" id="CHEBI:16651"/>
    </reaction>
    <physiologicalReaction direction="left-to-right" evidence="7">
        <dbReference type="Rhea" id="RHEA:55869"/>
    </physiologicalReaction>
</comment>
<feature type="binding site" evidence="9">
    <location>
        <begin position="290"/>
        <end position="291"/>
    </location>
    <ligand>
        <name>FMN</name>
        <dbReference type="ChEBI" id="CHEBI:58210"/>
    </ligand>
</feature>
<evidence type="ECO:0000256" key="3">
    <source>
        <dbReference type="ARBA" id="ARBA00022643"/>
    </source>
</evidence>
<dbReference type="InterPro" id="IPR012133">
    <property type="entry name" value="Alpha-hydoxy_acid_DH_FMN"/>
</dbReference>
<keyword evidence="3 9" id="KW-0288">FMN</keyword>
<dbReference type="SUPFAM" id="SSF51395">
    <property type="entry name" value="FMN-linked oxidoreductases"/>
    <property type="match status" value="1"/>
</dbReference>